<dbReference type="AlphaFoldDB" id="A0AAW5BN13"/>
<reference evidence="1" key="1">
    <citation type="submission" date="2022-01" db="EMBL/GenBank/DDBJ databases">
        <title>Collection of gut derived symbiotic bacterial strains cultured from healthy donors.</title>
        <authorList>
            <person name="Lin H."/>
            <person name="Kohout C."/>
            <person name="Waligurski E."/>
            <person name="Pamer E.G."/>
        </authorList>
    </citation>
    <scope>NUCLEOTIDE SEQUENCE</scope>
    <source>
        <strain evidence="1">DFI.6.55</strain>
    </source>
</reference>
<accession>A0AAW5BN13</accession>
<organism evidence="1 2">
    <name type="scientific">Enterocloster aldenensis</name>
    <dbReference type="NCBI Taxonomy" id="358742"/>
    <lineage>
        <taxon>Bacteria</taxon>
        <taxon>Bacillati</taxon>
        <taxon>Bacillota</taxon>
        <taxon>Clostridia</taxon>
        <taxon>Lachnospirales</taxon>
        <taxon>Lachnospiraceae</taxon>
        <taxon>Enterocloster</taxon>
    </lineage>
</organism>
<gene>
    <name evidence="1" type="ORF">L0N08_05035</name>
</gene>
<proteinExistence type="predicted"/>
<comment type="caution">
    <text evidence="1">The sequence shown here is derived from an EMBL/GenBank/DDBJ whole genome shotgun (WGS) entry which is preliminary data.</text>
</comment>
<protein>
    <submittedName>
        <fullName evidence="1">Uncharacterized protein</fullName>
    </submittedName>
</protein>
<dbReference type="EMBL" id="JAKNGE010000005">
    <property type="protein sequence ID" value="MCG4744768.1"/>
    <property type="molecule type" value="Genomic_DNA"/>
</dbReference>
<dbReference type="RefSeq" id="WP_165641135.1">
    <property type="nucleotide sequence ID" value="NZ_BAABZL010000001.1"/>
</dbReference>
<dbReference type="GeneID" id="97206842"/>
<sequence>MTIYPPCRSLMKFGVFKNLIETYYRFRIRRPCFVMWQNERWTLVTLDC</sequence>
<dbReference type="Proteomes" id="UP001299608">
    <property type="component" value="Unassembled WGS sequence"/>
</dbReference>
<name>A0AAW5BN13_9FIRM</name>
<evidence type="ECO:0000313" key="1">
    <source>
        <dbReference type="EMBL" id="MCG4744768.1"/>
    </source>
</evidence>
<evidence type="ECO:0000313" key="2">
    <source>
        <dbReference type="Proteomes" id="UP001299608"/>
    </source>
</evidence>